<protein>
    <submittedName>
        <fullName evidence="3">Uncharacterized protein</fullName>
    </submittedName>
</protein>
<sequence length="107" mass="11053">MMGLVVLSLLLFGLTPVWNGAAPAHPGGTSSSPAWTPGASDAGLTSLPPQATSVREHHVLSLWPPPHRQGEHAHLALLPSPGADTDAIRDPQQLGHRTAGSRSPPLA</sequence>
<keyword evidence="4" id="KW-1185">Reference proteome</keyword>
<dbReference type="AlphaFoldDB" id="A0A2W2E7K0"/>
<comment type="caution">
    <text evidence="3">The sequence shown here is derived from an EMBL/GenBank/DDBJ whole genome shotgun (WGS) entry which is preliminary data.</text>
</comment>
<accession>A0A2W2E7K0</accession>
<feature type="signal peptide" evidence="2">
    <location>
        <begin position="1"/>
        <end position="21"/>
    </location>
</feature>
<evidence type="ECO:0000313" key="3">
    <source>
        <dbReference type="EMBL" id="PZG18381.1"/>
    </source>
</evidence>
<reference evidence="3 4" key="1">
    <citation type="submission" date="2018-01" db="EMBL/GenBank/DDBJ databases">
        <title>Draft genome sequence of Nonomuraea sp. KC333.</title>
        <authorList>
            <person name="Sahin N."/>
            <person name="Saygin H."/>
            <person name="Ay H."/>
        </authorList>
    </citation>
    <scope>NUCLEOTIDE SEQUENCE [LARGE SCALE GENOMIC DNA]</scope>
    <source>
        <strain evidence="3 4">KC333</strain>
    </source>
</reference>
<evidence type="ECO:0000256" key="1">
    <source>
        <dbReference type="SAM" id="MobiDB-lite"/>
    </source>
</evidence>
<feature type="chain" id="PRO_5016029301" evidence="2">
    <location>
        <begin position="22"/>
        <end position="107"/>
    </location>
</feature>
<proteinExistence type="predicted"/>
<dbReference type="EMBL" id="POUD01000053">
    <property type="protein sequence ID" value="PZG18381.1"/>
    <property type="molecule type" value="Genomic_DNA"/>
</dbReference>
<gene>
    <name evidence="3" type="ORF">C1J01_15215</name>
</gene>
<evidence type="ECO:0000313" key="4">
    <source>
        <dbReference type="Proteomes" id="UP000249304"/>
    </source>
</evidence>
<organism evidence="3 4">
    <name type="scientific">Nonomuraea aridisoli</name>
    <dbReference type="NCBI Taxonomy" id="2070368"/>
    <lineage>
        <taxon>Bacteria</taxon>
        <taxon>Bacillati</taxon>
        <taxon>Actinomycetota</taxon>
        <taxon>Actinomycetes</taxon>
        <taxon>Streptosporangiales</taxon>
        <taxon>Streptosporangiaceae</taxon>
        <taxon>Nonomuraea</taxon>
    </lineage>
</organism>
<keyword evidence="2" id="KW-0732">Signal</keyword>
<name>A0A2W2E7K0_9ACTN</name>
<feature type="region of interest" description="Disordered" evidence="1">
    <location>
        <begin position="21"/>
        <end position="107"/>
    </location>
</feature>
<evidence type="ECO:0000256" key="2">
    <source>
        <dbReference type="SAM" id="SignalP"/>
    </source>
</evidence>
<dbReference type="Proteomes" id="UP000249304">
    <property type="component" value="Unassembled WGS sequence"/>
</dbReference>